<dbReference type="Proteomes" id="UP001343257">
    <property type="component" value="Unassembled WGS sequence"/>
</dbReference>
<dbReference type="InterPro" id="IPR051202">
    <property type="entry name" value="Peptidase_C40"/>
</dbReference>
<organism evidence="9 10">
    <name type="scientific">Paenibacillus chibensis</name>
    <dbReference type="NCBI Taxonomy" id="59846"/>
    <lineage>
        <taxon>Bacteria</taxon>
        <taxon>Bacillati</taxon>
        <taxon>Bacillota</taxon>
        <taxon>Bacilli</taxon>
        <taxon>Bacillales</taxon>
        <taxon>Paenibacillaceae</taxon>
        <taxon>Paenibacillus</taxon>
    </lineage>
</organism>
<evidence type="ECO:0000256" key="3">
    <source>
        <dbReference type="ARBA" id="ARBA00022801"/>
    </source>
</evidence>
<evidence type="ECO:0000313" key="9">
    <source>
        <dbReference type="EMBL" id="MED5017261.1"/>
    </source>
</evidence>
<proteinExistence type="inferred from homology"/>
<dbReference type="SMART" id="SM00287">
    <property type="entry name" value="SH3b"/>
    <property type="match status" value="1"/>
</dbReference>
<comment type="similarity">
    <text evidence="1">Belongs to the peptidase C40 family.</text>
</comment>
<dbReference type="InterPro" id="IPR038765">
    <property type="entry name" value="Papain-like_cys_pep_sf"/>
</dbReference>
<dbReference type="Pfam" id="PF08239">
    <property type="entry name" value="SH3_3"/>
    <property type="match status" value="1"/>
</dbReference>
<dbReference type="Gene3D" id="3.90.1720.10">
    <property type="entry name" value="endopeptidase domain like (from Nostoc punctiforme)"/>
    <property type="match status" value="1"/>
</dbReference>
<evidence type="ECO:0000259" key="8">
    <source>
        <dbReference type="PROSITE" id="PS51935"/>
    </source>
</evidence>
<feature type="chain" id="PRO_5046984509" evidence="6">
    <location>
        <begin position="31"/>
        <end position="287"/>
    </location>
</feature>
<dbReference type="SUPFAM" id="SSF54001">
    <property type="entry name" value="Cysteine proteinases"/>
    <property type="match status" value="1"/>
</dbReference>
<dbReference type="PANTHER" id="PTHR47053:SF1">
    <property type="entry name" value="MUREIN DD-ENDOPEPTIDASE MEPH-RELATED"/>
    <property type="match status" value="1"/>
</dbReference>
<dbReference type="PANTHER" id="PTHR47053">
    <property type="entry name" value="MUREIN DD-ENDOPEPTIDASE MEPH-RELATED"/>
    <property type="match status" value="1"/>
</dbReference>
<evidence type="ECO:0000313" key="10">
    <source>
        <dbReference type="Proteomes" id="UP001343257"/>
    </source>
</evidence>
<dbReference type="InterPro" id="IPR003646">
    <property type="entry name" value="SH3-like_bac-type"/>
</dbReference>
<dbReference type="RefSeq" id="WP_328276837.1">
    <property type="nucleotide sequence ID" value="NZ_JARTLD010000021.1"/>
</dbReference>
<feature type="signal peptide" evidence="6">
    <location>
        <begin position="1"/>
        <end position="30"/>
    </location>
</feature>
<keyword evidence="3" id="KW-0378">Hydrolase</keyword>
<dbReference type="Pfam" id="PF00877">
    <property type="entry name" value="NLPC_P60"/>
    <property type="match status" value="1"/>
</dbReference>
<evidence type="ECO:0000256" key="5">
    <source>
        <dbReference type="SAM" id="MobiDB-lite"/>
    </source>
</evidence>
<dbReference type="Gene3D" id="2.30.30.40">
    <property type="entry name" value="SH3 Domains"/>
    <property type="match status" value="1"/>
</dbReference>
<evidence type="ECO:0000256" key="2">
    <source>
        <dbReference type="ARBA" id="ARBA00022670"/>
    </source>
</evidence>
<keyword evidence="6" id="KW-0732">Signal</keyword>
<evidence type="ECO:0000259" key="7">
    <source>
        <dbReference type="PROSITE" id="PS51781"/>
    </source>
</evidence>
<feature type="domain" description="NlpC/P60" evidence="8">
    <location>
        <begin position="142"/>
        <end position="286"/>
    </location>
</feature>
<accession>A0ABU6PSX6</accession>
<keyword evidence="4" id="KW-0788">Thiol protease</keyword>
<sequence length="287" mass="30228">MINIKKSLLGCLAISTAISAAVILPSPSHAAAAKTVVQAAATTQTGVIQASVRLRDKPSLSGKVLGYLKAGEQVNILEKSTSYFYKVKTSAGKTGYVSTADQYISVSKASGGSSSGSSAGSSKPEGSTSGSTSGSNSSQTASAAIEKVIRTGMKYLGTPYEYGSDRNTTKTFDCSDFTRQIFKEGAGVVLPSDSRQQGTWIKNNSKPVTSIDKLKRGDLVFFMSYKGSSSSAYAGINKSSERITHVAVYLGDGKLLHTYSQQAGGVVVTDFTNSWKYRFMYGGSVLK</sequence>
<dbReference type="EMBL" id="JARTLD010000021">
    <property type="protein sequence ID" value="MED5017261.1"/>
    <property type="molecule type" value="Genomic_DNA"/>
</dbReference>
<dbReference type="PROSITE" id="PS51935">
    <property type="entry name" value="NLPC_P60"/>
    <property type="match status" value="1"/>
</dbReference>
<comment type="caution">
    <text evidence="9">The sequence shown here is derived from an EMBL/GenBank/DDBJ whole genome shotgun (WGS) entry which is preliminary data.</text>
</comment>
<gene>
    <name evidence="9" type="ORF">P9847_08055</name>
</gene>
<feature type="region of interest" description="Disordered" evidence="5">
    <location>
        <begin position="109"/>
        <end position="141"/>
    </location>
</feature>
<evidence type="ECO:0000256" key="6">
    <source>
        <dbReference type="SAM" id="SignalP"/>
    </source>
</evidence>
<dbReference type="InterPro" id="IPR000064">
    <property type="entry name" value="NLP_P60_dom"/>
</dbReference>
<keyword evidence="2" id="KW-0645">Protease</keyword>
<name>A0ABU6PSX6_9BACL</name>
<protein>
    <submittedName>
        <fullName evidence="9">NlpC/P60 family protein</fullName>
    </submittedName>
</protein>
<evidence type="ECO:0000256" key="1">
    <source>
        <dbReference type="ARBA" id="ARBA00007074"/>
    </source>
</evidence>
<dbReference type="PROSITE" id="PS51781">
    <property type="entry name" value="SH3B"/>
    <property type="match status" value="1"/>
</dbReference>
<keyword evidence="10" id="KW-1185">Reference proteome</keyword>
<reference evidence="9 10" key="1">
    <citation type="submission" date="2023-03" db="EMBL/GenBank/DDBJ databases">
        <title>Bacillus Genome Sequencing.</title>
        <authorList>
            <person name="Dunlap C."/>
        </authorList>
    </citation>
    <scope>NUCLEOTIDE SEQUENCE [LARGE SCALE GENOMIC DNA]</scope>
    <source>
        <strain evidence="9 10">NRS-52</strain>
    </source>
</reference>
<feature type="domain" description="SH3b" evidence="7">
    <location>
        <begin position="41"/>
        <end position="108"/>
    </location>
</feature>
<evidence type="ECO:0000256" key="4">
    <source>
        <dbReference type="ARBA" id="ARBA00022807"/>
    </source>
</evidence>